<name>A0A378IT25_9GAMM</name>
<dbReference type="Proteomes" id="UP000254033">
    <property type="component" value="Unassembled WGS sequence"/>
</dbReference>
<keyword evidence="1" id="KW-0175">Coiled coil</keyword>
<organism evidence="2 3">
    <name type="scientific">Legionella feeleii</name>
    <dbReference type="NCBI Taxonomy" id="453"/>
    <lineage>
        <taxon>Bacteria</taxon>
        <taxon>Pseudomonadati</taxon>
        <taxon>Pseudomonadota</taxon>
        <taxon>Gammaproteobacteria</taxon>
        <taxon>Legionellales</taxon>
        <taxon>Legionellaceae</taxon>
        <taxon>Legionella</taxon>
    </lineage>
</organism>
<accession>A0A378IT25</accession>
<dbReference type="AlphaFoldDB" id="A0A378IT25"/>
<evidence type="ECO:0000313" key="3">
    <source>
        <dbReference type="Proteomes" id="UP000254033"/>
    </source>
</evidence>
<dbReference type="EMBL" id="UGNY01000001">
    <property type="protein sequence ID" value="STX38022.1"/>
    <property type="molecule type" value="Genomic_DNA"/>
</dbReference>
<evidence type="ECO:0000256" key="1">
    <source>
        <dbReference type="SAM" id="Coils"/>
    </source>
</evidence>
<evidence type="ECO:0000313" key="2">
    <source>
        <dbReference type="EMBL" id="STX38022.1"/>
    </source>
</evidence>
<sequence length="361" mass="40782">MSRLQNLVNSLVSVILNYTDPKRLKGHTEESLLQKSHEDLIKDLTQLIKDATASYETRRTLLDYFLYELNTLKPLADKSTPLGEAELKRIETHLLALITNTQDLLKIDKTSSLPVSYNEEDRDATVKISGFIDGGNFYSSTCRSGQVIQRWHEGIEKLSVFPTDSLKDAPLFLDHIIDEHHSAILLPHLAAENRGLKVENTRLSESEALAKREKEALQKKADAFDELQEKFRILEEREKLSAEENKRLQEELALSQKQEEASRLEAENLRSENLRLYDENASLGERNDSLQKDNTRLVQENSSLTAASKVRTNLTGRSFVGMTALGPHFFAPSILSNPALTIQPQTTAKKEGQSPESPQFL</sequence>
<proteinExistence type="predicted"/>
<dbReference type="RefSeq" id="WP_115174912.1">
    <property type="nucleotide sequence ID" value="NZ_UGNY01000001.1"/>
</dbReference>
<gene>
    <name evidence="2" type="ORF">NCTC11978_01202</name>
</gene>
<protein>
    <submittedName>
        <fullName evidence="2">Uncharacterized protein</fullName>
    </submittedName>
</protein>
<feature type="coiled-coil region" evidence="1">
    <location>
        <begin position="200"/>
        <end position="300"/>
    </location>
</feature>
<reference evidence="2 3" key="1">
    <citation type="submission" date="2018-06" db="EMBL/GenBank/DDBJ databases">
        <authorList>
            <consortium name="Pathogen Informatics"/>
            <person name="Doyle S."/>
        </authorList>
    </citation>
    <scope>NUCLEOTIDE SEQUENCE [LARGE SCALE GENOMIC DNA]</scope>
    <source>
        <strain evidence="2 3">NCTC11978</strain>
    </source>
</reference>